<organism evidence="1 2">
    <name type="scientific">Sphingobacterium populi</name>
    <dbReference type="NCBI Taxonomy" id="1812824"/>
    <lineage>
        <taxon>Bacteria</taxon>
        <taxon>Pseudomonadati</taxon>
        <taxon>Bacteroidota</taxon>
        <taxon>Sphingobacteriia</taxon>
        <taxon>Sphingobacteriales</taxon>
        <taxon>Sphingobacteriaceae</taxon>
        <taxon>Sphingobacterium</taxon>
    </lineage>
</organism>
<proteinExistence type="predicted"/>
<keyword evidence="2" id="KW-1185">Reference proteome</keyword>
<dbReference type="GO" id="GO:0016787">
    <property type="term" value="F:hydrolase activity"/>
    <property type="evidence" value="ECO:0007669"/>
    <property type="project" value="UniProtKB-KW"/>
</dbReference>
<dbReference type="RefSeq" id="WP_197464796.1">
    <property type="nucleotide sequence ID" value="NZ_JBHUMB010000005.1"/>
</dbReference>
<dbReference type="PANTHER" id="PTHR34408:SF1">
    <property type="entry name" value="GLYCOSYL HYDROLASE FAMILY 19 DOMAIN-CONTAINING PROTEIN HI_1415"/>
    <property type="match status" value="1"/>
</dbReference>
<dbReference type="SUPFAM" id="SSF53955">
    <property type="entry name" value="Lysozyme-like"/>
    <property type="match status" value="1"/>
</dbReference>
<dbReference type="PANTHER" id="PTHR34408">
    <property type="entry name" value="FAMILY PROTEIN, PUTATIVE-RELATED"/>
    <property type="match status" value="1"/>
</dbReference>
<name>A0ABW5U8Q1_9SPHI</name>
<dbReference type="InterPro" id="IPR052354">
    <property type="entry name" value="Cell_Wall_Dynamics_Protein"/>
</dbReference>
<keyword evidence="1" id="KW-0378">Hydrolase</keyword>
<reference evidence="2" key="1">
    <citation type="journal article" date="2019" name="Int. J. Syst. Evol. Microbiol.">
        <title>The Global Catalogue of Microorganisms (GCM) 10K type strain sequencing project: providing services to taxonomists for standard genome sequencing and annotation.</title>
        <authorList>
            <consortium name="The Broad Institute Genomics Platform"/>
            <consortium name="The Broad Institute Genome Sequencing Center for Infectious Disease"/>
            <person name="Wu L."/>
            <person name="Ma J."/>
        </authorList>
    </citation>
    <scope>NUCLEOTIDE SEQUENCE [LARGE SCALE GENOMIC DNA]</scope>
    <source>
        <strain evidence="2">KCTC 42247</strain>
    </source>
</reference>
<evidence type="ECO:0000313" key="2">
    <source>
        <dbReference type="Proteomes" id="UP001597418"/>
    </source>
</evidence>
<sequence>MMERIQALQKIVGATPDGVIGNETLTKFQCHFKVPTKAMVAHWFGNVHHETGGFKIHTENMNYTSAQRIMAVWPRRFKTTVDAQPFVRNPKALANNVYGGRMGNDKPDDGWNYRGRGALQATGKWSYERMGAFLDVDLVSHPEQVADKYYWESAIFYFEDRNLWNLVRDISENSIRLIRFRINGGYNGIDDTRKWVQYYFKLIS</sequence>
<dbReference type="InterPro" id="IPR023346">
    <property type="entry name" value="Lysozyme-like_dom_sf"/>
</dbReference>
<evidence type="ECO:0000313" key="1">
    <source>
        <dbReference type="EMBL" id="MFD2741965.1"/>
    </source>
</evidence>
<dbReference type="Proteomes" id="UP001597418">
    <property type="component" value="Unassembled WGS sequence"/>
</dbReference>
<accession>A0ABW5U8Q1</accession>
<gene>
    <name evidence="1" type="ORF">ACFSQ6_00995</name>
</gene>
<dbReference type="EMBL" id="JBHUMB010000005">
    <property type="protein sequence ID" value="MFD2741965.1"/>
    <property type="molecule type" value="Genomic_DNA"/>
</dbReference>
<protein>
    <submittedName>
        <fullName evidence="1">Glycoside hydrolase family 19 protein</fullName>
    </submittedName>
</protein>
<comment type="caution">
    <text evidence="1">The sequence shown here is derived from an EMBL/GenBank/DDBJ whole genome shotgun (WGS) entry which is preliminary data.</text>
</comment>
<dbReference type="Gene3D" id="1.10.530.10">
    <property type="match status" value="1"/>
</dbReference>